<dbReference type="EMBL" id="LT629732">
    <property type="protein sequence ID" value="SDS36807.1"/>
    <property type="molecule type" value="Genomic_DNA"/>
</dbReference>
<name>A0A1H1RM03_9ACTN</name>
<feature type="region of interest" description="Disordered" evidence="1">
    <location>
        <begin position="1"/>
        <end position="22"/>
    </location>
</feature>
<dbReference type="STRING" id="117157.SAMN04489717_2470"/>
<proteinExistence type="predicted"/>
<evidence type="ECO:0000313" key="3">
    <source>
        <dbReference type="Proteomes" id="UP000198983"/>
    </source>
</evidence>
<evidence type="ECO:0000313" key="2">
    <source>
        <dbReference type="EMBL" id="SDS36807.1"/>
    </source>
</evidence>
<gene>
    <name evidence="2" type="ORF">SAMN04489717_2470</name>
</gene>
<organism evidence="2 3">
    <name type="scientific">Actinopolymorpha singaporensis</name>
    <dbReference type="NCBI Taxonomy" id="117157"/>
    <lineage>
        <taxon>Bacteria</taxon>
        <taxon>Bacillati</taxon>
        <taxon>Actinomycetota</taxon>
        <taxon>Actinomycetes</taxon>
        <taxon>Propionibacteriales</taxon>
        <taxon>Actinopolymorphaceae</taxon>
        <taxon>Actinopolymorpha</taxon>
    </lineage>
</organism>
<reference evidence="2 3" key="1">
    <citation type="submission" date="2016-10" db="EMBL/GenBank/DDBJ databases">
        <authorList>
            <person name="de Groot N.N."/>
        </authorList>
    </citation>
    <scope>NUCLEOTIDE SEQUENCE [LARGE SCALE GENOMIC DNA]</scope>
    <source>
        <strain evidence="2 3">DSM 22024</strain>
    </source>
</reference>
<protein>
    <submittedName>
        <fullName evidence="2">Uncharacterized protein</fullName>
    </submittedName>
</protein>
<dbReference type="AlphaFoldDB" id="A0A1H1RM03"/>
<accession>A0A1H1RM03</accession>
<dbReference type="Proteomes" id="UP000198983">
    <property type="component" value="Chromosome I"/>
</dbReference>
<keyword evidence="3" id="KW-1185">Reference proteome</keyword>
<evidence type="ECO:0000256" key="1">
    <source>
        <dbReference type="SAM" id="MobiDB-lite"/>
    </source>
</evidence>
<sequence length="37" mass="4117">MTRDTVLTSRRKSTGAAREHSEKVACVTRSLVVVRQS</sequence>